<keyword evidence="5 10" id="KW-0436">Ligase</keyword>
<organism evidence="14 15">
    <name type="scientific">Caulobacter flavus</name>
    <dbReference type="NCBI Taxonomy" id="1679497"/>
    <lineage>
        <taxon>Bacteria</taxon>
        <taxon>Pseudomonadati</taxon>
        <taxon>Pseudomonadota</taxon>
        <taxon>Alphaproteobacteria</taxon>
        <taxon>Caulobacterales</taxon>
        <taxon>Caulobacteraceae</taxon>
        <taxon>Caulobacter</taxon>
    </lineage>
</organism>
<dbReference type="Pfam" id="PF00749">
    <property type="entry name" value="tRNA-synt_1c"/>
    <property type="match status" value="1"/>
</dbReference>
<dbReference type="InterPro" id="IPR020058">
    <property type="entry name" value="Glu/Gln-tRNA-synth_Ib_cat-dom"/>
</dbReference>
<accession>A0A2N5CM21</accession>
<name>A0A2N5CM21_9CAUL</name>
<dbReference type="GO" id="GO:0006424">
    <property type="term" value="P:glutamyl-tRNA aminoacylation"/>
    <property type="evidence" value="ECO:0007669"/>
    <property type="project" value="UniProtKB-UniRule"/>
</dbReference>
<dbReference type="GO" id="GO:0008270">
    <property type="term" value="F:zinc ion binding"/>
    <property type="evidence" value="ECO:0007669"/>
    <property type="project" value="InterPro"/>
</dbReference>
<dbReference type="GO" id="GO:0000049">
    <property type="term" value="F:tRNA binding"/>
    <property type="evidence" value="ECO:0007669"/>
    <property type="project" value="InterPro"/>
</dbReference>
<keyword evidence="9 10" id="KW-0030">Aminoacyl-tRNA synthetase</keyword>
<gene>
    <name evidence="10" type="primary">gltX</name>
    <name evidence="13" type="ORF">C1707_18660</name>
    <name evidence="14" type="ORF">CFHF_23890</name>
</gene>
<dbReference type="HAMAP" id="MF_00022">
    <property type="entry name" value="Glu_tRNA_synth_type1"/>
    <property type="match status" value="1"/>
</dbReference>
<dbReference type="InterPro" id="IPR014729">
    <property type="entry name" value="Rossmann-like_a/b/a_fold"/>
</dbReference>
<dbReference type="Gene3D" id="1.10.10.350">
    <property type="match status" value="1"/>
</dbReference>
<evidence type="ECO:0000256" key="2">
    <source>
        <dbReference type="ARBA" id="ARBA00007894"/>
    </source>
</evidence>
<dbReference type="EMBL" id="PJRQ01000048">
    <property type="protein sequence ID" value="PLR06957.1"/>
    <property type="molecule type" value="Genomic_DNA"/>
</dbReference>
<comment type="caution">
    <text evidence="10">Lacks conserved residue(s) required for the propagation of feature annotation.</text>
</comment>
<dbReference type="InterPro" id="IPR008925">
    <property type="entry name" value="aa_tRNA-synth_I_cd-bd_sf"/>
</dbReference>
<keyword evidence="16" id="KW-1185">Reference proteome</keyword>
<feature type="short sequence motif" description="'KMSKS' region" evidence="10">
    <location>
        <begin position="243"/>
        <end position="247"/>
    </location>
</feature>
<dbReference type="FunFam" id="3.40.50.620:FF:000007">
    <property type="entry name" value="Glutamate--tRNA ligase"/>
    <property type="match status" value="1"/>
</dbReference>
<evidence type="ECO:0000256" key="9">
    <source>
        <dbReference type="ARBA" id="ARBA00023146"/>
    </source>
</evidence>
<dbReference type="EMBL" id="CP026100">
    <property type="protein sequence ID" value="AYV48118.1"/>
    <property type="molecule type" value="Genomic_DNA"/>
</dbReference>
<evidence type="ECO:0000256" key="4">
    <source>
        <dbReference type="ARBA" id="ARBA00022490"/>
    </source>
</evidence>
<dbReference type="SUPFAM" id="SSF52374">
    <property type="entry name" value="Nucleotidylyl transferase"/>
    <property type="match status" value="1"/>
</dbReference>
<evidence type="ECO:0000256" key="1">
    <source>
        <dbReference type="ARBA" id="ARBA00004496"/>
    </source>
</evidence>
<keyword evidence="6 10" id="KW-0547">Nucleotide-binding</keyword>
<dbReference type="RefSeq" id="WP_101715428.1">
    <property type="nucleotide sequence ID" value="NZ_CP026100.1"/>
</dbReference>
<keyword evidence="8 10" id="KW-0648">Protein biosynthesis</keyword>
<evidence type="ECO:0000313" key="13">
    <source>
        <dbReference type="EMBL" id="AYV48118.1"/>
    </source>
</evidence>
<keyword evidence="7 10" id="KW-0067">ATP-binding</keyword>
<reference evidence="14 15" key="1">
    <citation type="submission" date="2017-12" db="EMBL/GenBank/DDBJ databases">
        <title>The genome sequence of Caulobacter flavus CGMCC1 15093.</title>
        <authorList>
            <person name="Gao J."/>
            <person name="Mao X."/>
            <person name="Sun J."/>
        </authorList>
    </citation>
    <scope>NUCLEOTIDE SEQUENCE [LARGE SCALE GENOMIC DNA]</scope>
    <source>
        <strain evidence="14 15">CGMCC1 15093</strain>
    </source>
</reference>
<dbReference type="InterPro" id="IPR045462">
    <property type="entry name" value="aa-tRNA-synth_I_cd-bd"/>
</dbReference>
<dbReference type="InterPro" id="IPR004527">
    <property type="entry name" value="Glu-tRNA-ligase_bac/mito"/>
</dbReference>
<reference evidence="13 16" key="2">
    <citation type="submission" date="2018-01" db="EMBL/GenBank/DDBJ databases">
        <title>Complete genome sequence of Caulobacter flavus RHGG3.</title>
        <authorList>
            <person name="Yang E."/>
        </authorList>
    </citation>
    <scope>NUCLEOTIDE SEQUENCE [LARGE SCALE GENOMIC DNA]</scope>
    <source>
        <strain evidence="13 16">RHGG3</strain>
    </source>
</reference>
<evidence type="ECO:0000313" key="15">
    <source>
        <dbReference type="Proteomes" id="UP000234483"/>
    </source>
</evidence>
<evidence type="ECO:0000259" key="12">
    <source>
        <dbReference type="Pfam" id="PF19269"/>
    </source>
</evidence>
<feature type="domain" description="Glutamyl/glutaminyl-tRNA synthetase class Ib catalytic" evidence="11">
    <location>
        <begin position="11"/>
        <end position="310"/>
    </location>
</feature>
<evidence type="ECO:0000313" key="14">
    <source>
        <dbReference type="EMBL" id="PLR06957.1"/>
    </source>
</evidence>
<proteinExistence type="inferred from homology"/>
<dbReference type="CDD" id="cd00808">
    <property type="entry name" value="GluRS_core"/>
    <property type="match status" value="1"/>
</dbReference>
<dbReference type="NCBIfam" id="TIGR00464">
    <property type="entry name" value="gltX_bact"/>
    <property type="match status" value="1"/>
</dbReference>
<dbReference type="Proteomes" id="UP000234483">
    <property type="component" value="Unassembled WGS sequence"/>
</dbReference>
<dbReference type="PROSITE" id="PS00178">
    <property type="entry name" value="AA_TRNA_LIGASE_I"/>
    <property type="match status" value="1"/>
</dbReference>
<comment type="subunit">
    <text evidence="3 10">Monomer.</text>
</comment>
<sequence length="473" mass="51679">MSSSSPAPSGVVTRFAPSPTGFLHIGGARTALFNWLYARHTGGKFLIRVEDTDRERSTDAAVAAIFEGLDWLGLKSDEEPIFQYSRADRHREVVQELLAKGRAYRCWMTVEELEAAREKARAEGRAIRSPWRDAPPPADPSAPHVIRFKGPLDGETLVDDMVKGPVTFRNIELDDLVLLRNDGAPTYNLAVVVDDHDMGVTHVIRGDDHLNNAARQSLIYKAMEWDVPAFAHIPLIHGPDGAKLSKRHGAQAVGEFADMGYIPEGLRNYLARLGWGHGDDEVFNDAQAIEWFDVKDVVKAPARLDWAKLNFINSQHLRQADDARLTALTLKALTAAGTDLPADAEARIASTVPQVKEGAKTILELGEHVAFALKVRPLTLEEKTAKQLSEETVARLARLREHLAAAPVWGVAELEALLKSFAESEAVGFGKFGPPLRGILTGGAQAPDLNKIMAALGRDESLGRLDDALASRA</sequence>
<dbReference type="InterPro" id="IPR033910">
    <property type="entry name" value="GluRS_core"/>
</dbReference>
<dbReference type="InterPro" id="IPR000924">
    <property type="entry name" value="Glu/Gln-tRNA-synth"/>
</dbReference>
<dbReference type="EC" id="6.1.1.17" evidence="10"/>
<dbReference type="OrthoDB" id="9807503at2"/>
<comment type="similarity">
    <text evidence="2 10">Belongs to the class-I aminoacyl-tRNA synthetase family. Glutamate--tRNA ligase type 1 subfamily.</text>
</comment>
<comment type="function">
    <text evidence="10">Catalyzes the attachment of glutamate to tRNA(Glu) in a two-step reaction: glutamate is first activated by ATP to form Glu-AMP and then transferred to the acceptor end of tRNA(Glu).</text>
</comment>
<dbReference type="InterPro" id="IPR001412">
    <property type="entry name" value="aa-tRNA-synth_I_CS"/>
</dbReference>
<dbReference type="PANTHER" id="PTHR43311:SF2">
    <property type="entry name" value="GLUTAMATE--TRNA LIGASE, MITOCHONDRIAL-RELATED"/>
    <property type="match status" value="1"/>
</dbReference>
<feature type="binding site" evidence="10">
    <location>
        <position position="246"/>
    </location>
    <ligand>
        <name>ATP</name>
        <dbReference type="ChEBI" id="CHEBI:30616"/>
    </ligand>
</feature>
<feature type="domain" description="Aminoacyl-tRNA synthetase class I anticodon-binding" evidence="12">
    <location>
        <begin position="341"/>
        <end position="469"/>
    </location>
</feature>
<dbReference type="SUPFAM" id="SSF48163">
    <property type="entry name" value="An anticodon-binding domain of class I aminoacyl-tRNA synthetases"/>
    <property type="match status" value="1"/>
</dbReference>
<dbReference type="Proteomes" id="UP000281192">
    <property type="component" value="Chromosome"/>
</dbReference>
<dbReference type="GO" id="GO:0004818">
    <property type="term" value="F:glutamate-tRNA ligase activity"/>
    <property type="evidence" value="ECO:0007669"/>
    <property type="project" value="UniProtKB-UniRule"/>
</dbReference>
<dbReference type="GO" id="GO:0005524">
    <property type="term" value="F:ATP binding"/>
    <property type="evidence" value="ECO:0007669"/>
    <property type="project" value="UniProtKB-UniRule"/>
</dbReference>
<comment type="catalytic activity">
    <reaction evidence="10">
        <text>tRNA(Glu) + L-glutamate + ATP = L-glutamyl-tRNA(Glu) + AMP + diphosphate</text>
        <dbReference type="Rhea" id="RHEA:23540"/>
        <dbReference type="Rhea" id="RHEA-COMP:9663"/>
        <dbReference type="Rhea" id="RHEA-COMP:9680"/>
        <dbReference type="ChEBI" id="CHEBI:29985"/>
        <dbReference type="ChEBI" id="CHEBI:30616"/>
        <dbReference type="ChEBI" id="CHEBI:33019"/>
        <dbReference type="ChEBI" id="CHEBI:78442"/>
        <dbReference type="ChEBI" id="CHEBI:78520"/>
        <dbReference type="ChEBI" id="CHEBI:456215"/>
        <dbReference type="EC" id="6.1.1.17"/>
    </reaction>
</comment>
<keyword evidence="4 10" id="KW-0963">Cytoplasm</keyword>
<evidence type="ECO:0000256" key="3">
    <source>
        <dbReference type="ARBA" id="ARBA00011245"/>
    </source>
</evidence>
<evidence type="ECO:0000256" key="7">
    <source>
        <dbReference type="ARBA" id="ARBA00022840"/>
    </source>
</evidence>
<evidence type="ECO:0000256" key="6">
    <source>
        <dbReference type="ARBA" id="ARBA00022741"/>
    </source>
</evidence>
<evidence type="ECO:0000313" key="16">
    <source>
        <dbReference type="Proteomes" id="UP000281192"/>
    </source>
</evidence>
<dbReference type="GO" id="GO:0005829">
    <property type="term" value="C:cytosol"/>
    <property type="evidence" value="ECO:0007669"/>
    <property type="project" value="TreeGrafter"/>
</dbReference>
<dbReference type="KEGG" id="cfh:C1707_18660"/>
<dbReference type="PANTHER" id="PTHR43311">
    <property type="entry name" value="GLUTAMATE--TRNA LIGASE"/>
    <property type="match status" value="1"/>
</dbReference>
<protein>
    <recommendedName>
        <fullName evidence="10">Glutamate--tRNA ligase</fullName>
        <ecNumber evidence="10">6.1.1.17</ecNumber>
    </recommendedName>
    <alternativeName>
        <fullName evidence="10">Glutamyl-tRNA synthetase</fullName>
        <shortName evidence="10">GluRS</shortName>
    </alternativeName>
</protein>
<evidence type="ECO:0000256" key="10">
    <source>
        <dbReference type="HAMAP-Rule" id="MF_00022"/>
    </source>
</evidence>
<evidence type="ECO:0000256" key="8">
    <source>
        <dbReference type="ARBA" id="ARBA00022917"/>
    </source>
</evidence>
<dbReference type="PRINTS" id="PR00987">
    <property type="entry name" value="TRNASYNTHGLU"/>
</dbReference>
<dbReference type="InterPro" id="IPR049940">
    <property type="entry name" value="GluQ/Sye"/>
</dbReference>
<dbReference type="Gene3D" id="3.40.50.620">
    <property type="entry name" value="HUPs"/>
    <property type="match status" value="1"/>
</dbReference>
<dbReference type="AlphaFoldDB" id="A0A2N5CM21"/>
<evidence type="ECO:0000256" key="5">
    <source>
        <dbReference type="ARBA" id="ARBA00022598"/>
    </source>
</evidence>
<feature type="short sequence motif" description="'HIGH' region" evidence="10">
    <location>
        <begin position="17"/>
        <end position="27"/>
    </location>
</feature>
<evidence type="ECO:0000259" key="11">
    <source>
        <dbReference type="Pfam" id="PF00749"/>
    </source>
</evidence>
<dbReference type="InterPro" id="IPR020751">
    <property type="entry name" value="aa-tRNA-synth_I_codon-bd_sub2"/>
</dbReference>
<dbReference type="Pfam" id="PF19269">
    <property type="entry name" value="Anticodon_2"/>
    <property type="match status" value="1"/>
</dbReference>
<comment type="subcellular location">
    <subcellularLocation>
        <location evidence="1 10">Cytoplasm</location>
    </subcellularLocation>
</comment>